<organism evidence="6 7">
    <name type="scientific">Bdellovibrio bacteriovorus</name>
    <dbReference type="NCBI Taxonomy" id="959"/>
    <lineage>
        <taxon>Bacteria</taxon>
        <taxon>Pseudomonadati</taxon>
        <taxon>Bdellovibrionota</taxon>
        <taxon>Bdellovibrionia</taxon>
        <taxon>Bdellovibrionales</taxon>
        <taxon>Pseudobdellovibrionaceae</taxon>
        <taxon>Bdellovibrio</taxon>
    </lineage>
</organism>
<dbReference type="GO" id="GO:0046872">
    <property type="term" value="F:metal ion binding"/>
    <property type="evidence" value="ECO:0007669"/>
    <property type="project" value="UniProtKB-KW"/>
</dbReference>
<comment type="similarity">
    <text evidence="1">Belongs to the SCO1/2 family.</text>
</comment>
<dbReference type="CDD" id="cd02968">
    <property type="entry name" value="SCO"/>
    <property type="match status" value="1"/>
</dbReference>
<dbReference type="OrthoDB" id="5295811at2"/>
<dbReference type="PROSITE" id="PS51352">
    <property type="entry name" value="THIOREDOXIN_2"/>
    <property type="match status" value="1"/>
</dbReference>
<evidence type="ECO:0000259" key="5">
    <source>
        <dbReference type="PROSITE" id="PS51352"/>
    </source>
</evidence>
<evidence type="ECO:0000313" key="7">
    <source>
        <dbReference type="Proteomes" id="UP000197003"/>
    </source>
</evidence>
<feature type="disulfide bond" description="Redox-active" evidence="4">
    <location>
        <begin position="71"/>
        <end position="75"/>
    </location>
</feature>
<dbReference type="Pfam" id="PF02630">
    <property type="entry name" value="SCO1-SenC"/>
    <property type="match status" value="1"/>
</dbReference>
<dbReference type="AlphaFoldDB" id="A0A1Z3N767"/>
<feature type="domain" description="Thioredoxin" evidence="5">
    <location>
        <begin position="26"/>
        <end position="194"/>
    </location>
</feature>
<dbReference type="PANTHER" id="PTHR12151">
    <property type="entry name" value="ELECTRON TRANSPORT PROTIN SCO1/SENC FAMILY MEMBER"/>
    <property type="match status" value="1"/>
</dbReference>
<evidence type="ECO:0000256" key="4">
    <source>
        <dbReference type="PIRSR" id="PIRSR603782-2"/>
    </source>
</evidence>
<name>A0A1Z3N767_BDEBC</name>
<protein>
    <recommendedName>
        <fullName evidence="5">Thioredoxin domain-containing protein</fullName>
    </recommendedName>
</protein>
<dbReference type="InterPro" id="IPR013766">
    <property type="entry name" value="Thioredoxin_domain"/>
</dbReference>
<dbReference type="Gene3D" id="3.40.30.10">
    <property type="entry name" value="Glutaredoxin"/>
    <property type="match status" value="1"/>
</dbReference>
<evidence type="ECO:0000256" key="2">
    <source>
        <dbReference type="ARBA" id="ARBA00023008"/>
    </source>
</evidence>
<evidence type="ECO:0000313" key="6">
    <source>
        <dbReference type="EMBL" id="ASD63314.1"/>
    </source>
</evidence>
<feature type="binding site" evidence="3">
    <location>
        <position position="159"/>
    </location>
    <ligand>
        <name>Cu cation</name>
        <dbReference type="ChEBI" id="CHEBI:23378"/>
    </ligand>
</feature>
<gene>
    <name evidence="6" type="ORF">B9G79_06875</name>
</gene>
<keyword evidence="4" id="KW-1015">Disulfide bond</keyword>
<reference evidence="6 7" key="1">
    <citation type="submission" date="2017-04" db="EMBL/GenBank/DDBJ databases">
        <title>Whole genome sequence of Bdellovibrio bacteriovorus strain SSB218315.</title>
        <authorList>
            <person name="Oyedara O."/>
            <person name="Rodriguez-Perez M.A."/>
        </authorList>
    </citation>
    <scope>NUCLEOTIDE SEQUENCE [LARGE SCALE GENOMIC DNA]</scope>
    <source>
        <strain evidence="6 7">SSB218315</strain>
    </source>
</reference>
<keyword evidence="3" id="KW-0479">Metal-binding</keyword>
<feature type="binding site" evidence="3">
    <location>
        <position position="71"/>
    </location>
    <ligand>
        <name>Cu cation</name>
        <dbReference type="ChEBI" id="CHEBI:23378"/>
    </ligand>
</feature>
<feature type="binding site" evidence="3">
    <location>
        <position position="75"/>
    </location>
    <ligand>
        <name>Cu cation</name>
        <dbReference type="ChEBI" id="CHEBI:23378"/>
    </ligand>
</feature>
<dbReference type="RefSeq" id="WP_088564862.1">
    <property type="nucleotide sequence ID" value="NZ_CP020946.1"/>
</dbReference>
<dbReference type="Proteomes" id="UP000197003">
    <property type="component" value="Chromosome"/>
</dbReference>
<evidence type="ECO:0000256" key="3">
    <source>
        <dbReference type="PIRSR" id="PIRSR603782-1"/>
    </source>
</evidence>
<dbReference type="InterPro" id="IPR036249">
    <property type="entry name" value="Thioredoxin-like_sf"/>
</dbReference>
<sequence>MKKALLFAVALIPVALLALFLRPSGNMLKSPPMEFKIPAGGDFEIPSTAGLYKTSEKRGRVLFLFFGFAHCPHICPMTLANLSQMIQALPPEHQNKVEVLFVSIDPERDSLTTLAEHLKRFKAPMKAATDTHENLRKITSLFGARYSRIQTGSSFFVDHTSHVFVINSRGEWVETLDYKSPPSEYRQALETADDKRPFSERQIPLKDVTLLAENPDCDLATQAPCEIATSQGHFQVEMNPRPVREAQETSVKVRTLNTSWVPLLLDFEGVEQDMGFIRPLLSPSQDGASHEATYELPVCELSEMRWRVRLVLQKPTGEKAAVLFYMKTRRE</sequence>
<dbReference type="InterPro" id="IPR003782">
    <property type="entry name" value="SCO1/SenC"/>
</dbReference>
<dbReference type="SUPFAM" id="SSF52833">
    <property type="entry name" value="Thioredoxin-like"/>
    <property type="match status" value="1"/>
</dbReference>
<accession>A0A1Z3N767</accession>
<dbReference type="PANTHER" id="PTHR12151:SF25">
    <property type="entry name" value="LINALOOL DEHYDRATASE_ISOMERASE DOMAIN-CONTAINING PROTEIN"/>
    <property type="match status" value="1"/>
</dbReference>
<keyword evidence="2 3" id="KW-0186">Copper</keyword>
<dbReference type="EMBL" id="CP020946">
    <property type="protein sequence ID" value="ASD63314.1"/>
    <property type="molecule type" value="Genomic_DNA"/>
</dbReference>
<evidence type="ECO:0000256" key="1">
    <source>
        <dbReference type="ARBA" id="ARBA00010996"/>
    </source>
</evidence>
<proteinExistence type="inferred from homology"/>